<dbReference type="EMBL" id="GBEZ01019924">
    <property type="protein sequence ID" value="JAC66695.1"/>
    <property type="molecule type" value="Transcribed_RNA"/>
</dbReference>
<feature type="compositionally biased region" description="Low complexity" evidence="2">
    <location>
        <begin position="231"/>
        <end position="248"/>
    </location>
</feature>
<feature type="compositionally biased region" description="Low complexity" evidence="2">
    <location>
        <begin position="306"/>
        <end position="334"/>
    </location>
</feature>
<proteinExistence type="predicted"/>
<gene>
    <name evidence="4" type="ORF">TSPGSL018_13020</name>
</gene>
<feature type="region of interest" description="Disordered" evidence="2">
    <location>
        <begin position="219"/>
        <end position="357"/>
    </location>
</feature>
<dbReference type="GO" id="GO:0003723">
    <property type="term" value="F:RNA binding"/>
    <property type="evidence" value="ECO:0007669"/>
    <property type="project" value="UniProtKB-UniRule"/>
</dbReference>
<evidence type="ECO:0000256" key="1">
    <source>
        <dbReference type="PROSITE-ProRule" id="PRU00176"/>
    </source>
</evidence>
<evidence type="ECO:0000259" key="3">
    <source>
        <dbReference type="PROSITE" id="PS50102"/>
    </source>
</evidence>
<dbReference type="InterPro" id="IPR000504">
    <property type="entry name" value="RRM_dom"/>
</dbReference>
<evidence type="ECO:0000313" key="4">
    <source>
        <dbReference type="EMBL" id="JAC66695.1"/>
    </source>
</evidence>
<name>A0A061R7R3_9CHLO</name>
<feature type="compositionally biased region" description="Polar residues" evidence="2">
    <location>
        <begin position="265"/>
        <end position="280"/>
    </location>
</feature>
<dbReference type="SMART" id="SM00360">
    <property type="entry name" value="RRM"/>
    <property type="match status" value="2"/>
</dbReference>
<dbReference type="Pfam" id="PF00076">
    <property type="entry name" value="RRM_1"/>
    <property type="match status" value="2"/>
</dbReference>
<dbReference type="PANTHER" id="PTHR32343:SF22">
    <property type="entry name" value="LD29830P"/>
    <property type="match status" value="1"/>
</dbReference>
<dbReference type="PANTHER" id="PTHR32343">
    <property type="entry name" value="SERINE/ARGININE-RICH SPLICING FACTOR"/>
    <property type="match status" value="1"/>
</dbReference>
<dbReference type="InterPro" id="IPR012677">
    <property type="entry name" value="Nucleotide-bd_a/b_plait_sf"/>
</dbReference>
<protein>
    <submittedName>
        <fullName evidence="4">Rna-binding protein cid8</fullName>
    </submittedName>
</protein>
<feature type="domain" description="RRM" evidence="3">
    <location>
        <begin position="138"/>
        <end position="213"/>
    </location>
</feature>
<dbReference type="AlphaFoldDB" id="A0A061R7R3"/>
<reference evidence="4" key="1">
    <citation type="submission" date="2014-05" db="EMBL/GenBank/DDBJ databases">
        <title>The transcriptome of the halophilic microalga Tetraselmis sp. GSL018 isolated from the Great Salt Lake, Utah.</title>
        <authorList>
            <person name="Jinkerson R.E."/>
            <person name="D'Adamo S."/>
            <person name="Posewitz M.C."/>
        </authorList>
    </citation>
    <scope>NUCLEOTIDE SEQUENCE</scope>
    <source>
        <strain evidence="4">GSL018</strain>
    </source>
</reference>
<evidence type="ECO:0000256" key="2">
    <source>
        <dbReference type="SAM" id="MobiDB-lite"/>
    </source>
</evidence>
<dbReference type="InterPro" id="IPR035979">
    <property type="entry name" value="RBD_domain_sf"/>
</dbReference>
<accession>A0A061R7R3</accession>
<feature type="domain" description="RRM" evidence="3">
    <location>
        <begin position="15"/>
        <end position="90"/>
    </location>
</feature>
<dbReference type="SUPFAM" id="SSF54928">
    <property type="entry name" value="RNA-binding domain, RBD"/>
    <property type="match status" value="1"/>
</dbReference>
<dbReference type="PROSITE" id="PS50102">
    <property type="entry name" value="RRM"/>
    <property type="match status" value="2"/>
</dbReference>
<organism evidence="4">
    <name type="scientific">Tetraselmis sp. GSL018</name>
    <dbReference type="NCBI Taxonomy" id="582737"/>
    <lineage>
        <taxon>Eukaryota</taxon>
        <taxon>Viridiplantae</taxon>
        <taxon>Chlorophyta</taxon>
        <taxon>core chlorophytes</taxon>
        <taxon>Chlorodendrophyceae</taxon>
        <taxon>Chlorodendrales</taxon>
        <taxon>Chlorodendraceae</taxon>
        <taxon>Tetraselmis</taxon>
    </lineage>
</organism>
<keyword evidence="1" id="KW-0694">RNA-binding</keyword>
<sequence>MYAAPDPAGAMAQARTIYVGNVSAVFNEANIRMLFQSFGPITQVRIAGDPSYNTRYCFVEFASDASAQNALSLNGLQLGDRAIRVSIAKQPGAAGAAGAAAGGYGSMMPFGSAFGMGMQGMGNRVRTQKPQDPERVAKTIHIDNVDVSINEYHLAQYFGVCGAVVAVRIAGSPAQLKRKAWVEFQDLAAAQAAFQLDNQVVGSLAIRITPSKTVIHTNGLTSQPVVPPPQQIQQQQMHQMPGQPQTHQIAAAEWAPAEPVGLPGSENQHAPQVGATQHQAAEQPDYNARSRSPDTEQRHQRSRSRSPVGGAAARDAAGEAPSAAPAPAAVASDPSDPPGPPGLSQSSADAAEEPGKA</sequence>
<dbReference type="Gene3D" id="3.30.70.330">
    <property type="match status" value="2"/>
</dbReference>